<evidence type="ECO:0000313" key="2">
    <source>
        <dbReference type="EMBL" id="ELK10681.1"/>
    </source>
</evidence>
<proteinExistence type="predicted"/>
<dbReference type="PANTHER" id="PTHR10151:SF65">
    <property type="entry name" value="ECTONUCLEOTIDE PYROPHOSPHATASE_PHOSPHODIESTERASE FAMILY MEMBER 7-LIKE PRECURSOR"/>
    <property type="match status" value="1"/>
</dbReference>
<reference evidence="3" key="1">
    <citation type="journal article" date="2013" name="Science">
        <title>Comparative analysis of bat genomes provides insight into the evolution of flight and immunity.</title>
        <authorList>
            <person name="Zhang G."/>
            <person name="Cowled C."/>
            <person name="Shi Z."/>
            <person name="Huang Z."/>
            <person name="Bishop-Lilly K.A."/>
            <person name="Fang X."/>
            <person name="Wynne J.W."/>
            <person name="Xiong Z."/>
            <person name="Baker M.L."/>
            <person name="Zhao W."/>
            <person name="Tachedjian M."/>
            <person name="Zhu Y."/>
            <person name="Zhou P."/>
            <person name="Jiang X."/>
            <person name="Ng J."/>
            <person name="Yang L."/>
            <person name="Wu L."/>
            <person name="Xiao J."/>
            <person name="Feng Y."/>
            <person name="Chen Y."/>
            <person name="Sun X."/>
            <person name="Zhang Y."/>
            <person name="Marsh G.A."/>
            <person name="Crameri G."/>
            <person name="Broder C.C."/>
            <person name="Frey K.G."/>
            <person name="Wang L.F."/>
            <person name="Wang J."/>
        </authorList>
    </citation>
    <scope>NUCLEOTIDE SEQUENCE [LARGE SCALE GENOMIC DNA]</scope>
</reference>
<dbReference type="SUPFAM" id="SSF53649">
    <property type="entry name" value="Alkaline phosphatase-like"/>
    <property type="match status" value="1"/>
</dbReference>
<dbReference type="InParanoid" id="L5KIT2"/>
<dbReference type="Gene3D" id="3.40.720.10">
    <property type="entry name" value="Alkaline Phosphatase, subunit A"/>
    <property type="match status" value="1"/>
</dbReference>
<dbReference type="EMBL" id="KB030715">
    <property type="protein sequence ID" value="ELK10681.1"/>
    <property type="molecule type" value="Genomic_DNA"/>
</dbReference>
<dbReference type="InterPro" id="IPR017850">
    <property type="entry name" value="Alkaline_phosphatase_core_sf"/>
</dbReference>
<gene>
    <name evidence="2" type="ORF">PAL_GLEAN10011576</name>
</gene>
<name>L5KIT2_PTEAL</name>
<accession>L5KIT2</accession>
<protein>
    <submittedName>
        <fullName evidence="2">Ectonucleotide pyrophosphatase/phosphodiesterase family member 7</fullName>
    </submittedName>
</protein>
<keyword evidence="1" id="KW-1133">Transmembrane helix</keyword>
<dbReference type="Proteomes" id="UP000010552">
    <property type="component" value="Unassembled WGS sequence"/>
</dbReference>
<dbReference type="Pfam" id="PF01663">
    <property type="entry name" value="Phosphodiest"/>
    <property type="match status" value="1"/>
</dbReference>
<keyword evidence="3" id="KW-1185">Reference proteome</keyword>
<evidence type="ECO:0000313" key="3">
    <source>
        <dbReference type="Proteomes" id="UP000010552"/>
    </source>
</evidence>
<dbReference type="STRING" id="9402.L5KIT2"/>
<feature type="transmembrane region" description="Helical" evidence="1">
    <location>
        <begin position="240"/>
        <end position="263"/>
    </location>
</feature>
<evidence type="ECO:0000256" key="1">
    <source>
        <dbReference type="SAM" id="Phobius"/>
    </source>
</evidence>
<sequence length="282" mass="32205">MESQKAKYGHQFGPKMENRRVIIQQIDRTIGYLVEPTERHSLTKHLSVIITSDHGMTRVKKKPNVTETILTNYVRFRDLVKFNIMDYKGFGMLLLKLGQEKALCQALKNADPHLNVYKEEFPKCFHFAKHKQVLSILMYANSGYNINGIIIYFNKGDHGFDNVHMDTKTIVRAFSPDFKKNHLAEPFDSIHIYPLMCKLLEITPEPHTDSLAVTQEMLVDSYDQQPEAEMQRSSALLKTVIGLGIVIGVLAILFVASVTYTAIHRKKEVSGFGFPMVNRCTL</sequence>
<keyword evidence="1" id="KW-0812">Transmembrane</keyword>
<keyword evidence="1" id="KW-0472">Membrane</keyword>
<dbReference type="AlphaFoldDB" id="L5KIT2"/>
<dbReference type="PANTHER" id="PTHR10151">
    <property type="entry name" value="ECTONUCLEOTIDE PYROPHOSPHATASE/PHOSPHODIESTERASE"/>
    <property type="match status" value="1"/>
</dbReference>
<dbReference type="InterPro" id="IPR002591">
    <property type="entry name" value="Phosphodiest/P_Trfase"/>
</dbReference>
<organism evidence="2 3">
    <name type="scientific">Pteropus alecto</name>
    <name type="common">Black flying fox</name>
    <dbReference type="NCBI Taxonomy" id="9402"/>
    <lineage>
        <taxon>Eukaryota</taxon>
        <taxon>Metazoa</taxon>
        <taxon>Chordata</taxon>
        <taxon>Craniata</taxon>
        <taxon>Vertebrata</taxon>
        <taxon>Euteleostomi</taxon>
        <taxon>Mammalia</taxon>
        <taxon>Eutheria</taxon>
        <taxon>Laurasiatheria</taxon>
        <taxon>Chiroptera</taxon>
        <taxon>Yinpterochiroptera</taxon>
        <taxon>Pteropodoidea</taxon>
        <taxon>Pteropodidae</taxon>
        <taxon>Pteropodinae</taxon>
        <taxon>Pteropus</taxon>
    </lineage>
</organism>